<sequence>MAGKKIIAIVGATGNQGSSVAKTFALTGGWHVRCLTRDPTSAKAQTLAEIGCELVQADLSDPTSLSPAFDGAHAIFLNTELAGAYRAYLATGEDHDTAMQRAFDSEVNSGKNAIHAIKNVATLERLVYSALGSVKRVSGGKYHHTTFFETKAAIVDYIEADHPLLAAKTSYIYIGAYIDHPFLRPKLDVASGRYVGMLSCSKQTHFPVINAAESTGPFVRCLIEDEDPKTRLLAYDARLTVGEALDQWSGVTGKSYVFVQETLEDMSNKTGMPLTFIEFPAALEEFGYCTEGAVIEPHQLKRKPQTQSYEDFLRQQDVDVLLGDVANTN</sequence>
<name>A0A9Q0AL38_9PEZI</name>
<dbReference type="PANTHER" id="PTHR42748:SF29">
    <property type="entry name" value="NMRA-LIKE DOMAIN-CONTAINING PROTEIN"/>
    <property type="match status" value="1"/>
</dbReference>
<dbReference type="InterPro" id="IPR051164">
    <property type="entry name" value="NmrA-like_oxidored"/>
</dbReference>
<accession>A0A9Q0AL38</accession>
<dbReference type="GO" id="GO:0005634">
    <property type="term" value="C:nucleus"/>
    <property type="evidence" value="ECO:0007669"/>
    <property type="project" value="TreeGrafter"/>
</dbReference>
<feature type="domain" description="NmrA-like" evidence="3">
    <location>
        <begin position="4"/>
        <end position="300"/>
    </location>
</feature>
<evidence type="ECO:0000313" key="4">
    <source>
        <dbReference type="EMBL" id="KAI1861172.1"/>
    </source>
</evidence>
<dbReference type="SUPFAM" id="SSF51735">
    <property type="entry name" value="NAD(P)-binding Rossmann-fold domains"/>
    <property type="match status" value="1"/>
</dbReference>
<comment type="similarity">
    <text evidence="1">Belongs to the NmrA-type oxidoreductase family.</text>
</comment>
<evidence type="ECO:0000259" key="3">
    <source>
        <dbReference type="Pfam" id="PF05368"/>
    </source>
</evidence>
<dbReference type="PANTHER" id="PTHR42748">
    <property type="entry name" value="NITROGEN METABOLITE REPRESSION PROTEIN NMRA FAMILY MEMBER"/>
    <property type="match status" value="1"/>
</dbReference>
<dbReference type="Gene3D" id="3.40.50.720">
    <property type="entry name" value="NAD(P)-binding Rossmann-like Domain"/>
    <property type="match status" value="1"/>
</dbReference>
<dbReference type="EMBL" id="JAFIMR010000030">
    <property type="protein sequence ID" value="KAI1861172.1"/>
    <property type="molecule type" value="Genomic_DNA"/>
</dbReference>
<proteinExistence type="inferred from homology"/>
<keyword evidence="2" id="KW-0521">NADP</keyword>
<comment type="caution">
    <text evidence="4">The sequence shown here is derived from an EMBL/GenBank/DDBJ whole genome shotgun (WGS) entry which is preliminary data.</text>
</comment>
<evidence type="ECO:0000256" key="2">
    <source>
        <dbReference type="ARBA" id="ARBA00022857"/>
    </source>
</evidence>
<evidence type="ECO:0000313" key="5">
    <source>
        <dbReference type="Proteomes" id="UP000829685"/>
    </source>
</evidence>
<keyword evidence="5" id="KW-1185">Reference proteome</keyword>
<organism evidence="4 5">
    <name type="scientific">Neoarthrinium moseri</name>
    <dbReference type="NCBI Taxonomy" id="1658444"/>
    <lineage>
        <taxon>Eukaryota</taxon>
        <taxon>Fungi</taxon>
        <taxon>Dikarya</taxon>
        <taxon>Ascomycota</taxon>
        <taxon>Pezizomycotina</taxon>
        <taxon>Sordariomycetes</taxon>
        <taxon>Xylariomycetidae</taxon>
        <taxon>Amphisphaeriales</taxon>
        <taxon>Apiosporaceae</taxon>
        <taxon>Neoarthrinium</taxon>
    </lineage>
</organism>
<dbReference type="Proteomes" id="UP000829685">
    <property type="component" value="Unassembled WGS sequence"/>
</dbReference>
<evidence type="ECO:0000256" key="1">
    <source>
        <dbReference type="ARBA" id="ARBA00006328"/>
    </source>
</evidence>
<reference evidence="4" key="1">
    <citation type="submission" date="2021-03" db="EMBL/GenBank/DDBJ databases">
        <title>Revisited historic fungal species revealed as producer of novel bioactive compounds through whole genome sequencing and comparative genomics.</title>
        <authorList>
            <person name="Vignolle G.A."/>
            <person name="Hochenegger N."/>
            <person name="Mach R.L."/>
            <person name="Mach-Aigner A.R."/>
            <person name="Javad Rahimi M."/>
            <person name="Salim K.A."/>
            <person name="Chan C.M."/>
            <person name="Lim L.B.L."/>
            <person name="Cai F."/>
            <person name="Druzhinina I.S."/>
            <person name="U'Ren J.M."/>
            <person name="Derntl C."/>
        </authorList>
    </citation>
    <scope>NUCLEOTIDE SEQUENCE</scope>
    <source>
        <strain evidence="4">TUCIM 5799</strain>
    </source>
</reference>
<dbReference type="Gene3D" id="3.90.25.10">
    <property type="entry name" value="UDP-galactose 4-epimerase, domain 1"/>
    <property type="match status" value="1"/>
</dbReference>
<gene>
    <name evidence="4" type="ORF">JX265_009791</name>
</gene>
<dbReference type="InterPro" id="IPR036291">
    <property type="entry name" value="NAD(P)-bd_dom_sf"/>
</dbReference>
<dbReference type="AlphaFoldDB" id="A0A9Q0AL38"/>
<protein>
    <recommendedName>
        <fullName evidence="3">NmrA-like domain-containing protein</fullName>
    </recommendedName>
</protein>
<dbReference type="InterPro" id="IPR008030">
    <property type="entry name" value="NmrA-like"/>
</dbReference>
<dbReference type="Pfam" id="PF05368">
    <property type="entry name" value="NmrA"/>
    <property type="match status" value="1"/>
</dbReference>